<reference evidence="3" key="1">
    <citation type="journal article" date="2020" name="Stud. Mycol.">
        <title>101 Dothideomycetes genomes: a test case for predicting lifestyles and emergence of pathogens.</title>
        <authorList>
            <person name="Haridas S."/>
            <person name="Albert R."/>
            <person name="Binder M."/>
            <person name="Bloem J."/>
            <person name="Labutti K."/>
            <person name="Salamov A."/>
            <person name="Andreopoulos B."/>
            <person name="Baker S."/>
            <person name="Barry K."/>
            <person name="Bills G."/>
            <person name="Bluhm B."/>
            <person name="Cannon C."/>
            <person name="Castanera R."/>
            <person name="Culley D."/>
            <person name="Daum C."/>
            <person name="Ezra D."/>
            <person name="Gonzalez J."/>
            <person name="Henrissat B."/>
            <person name="Kuo A."/>
            <person name="Liang C."/>
            <person name="Lipzen A."/>
            <person name="Lutzoni F."/>
            <person name="Magnuson J."/>
            <person name="Mondo S."/>
            <person name="Nolan M."/>
            <person name="Ohm R."/>
            <person name="Pangilinan J."/>
            <person name="Park H.-J."/>
            <person name="Ramirez L."/>
            <person name="Alfaro M."/>
            <person name="Sun H."/>
            <person name="Tritt A."/>
            <person name="Yoshinaga Y."/>
            <person name="Zwiers L.-H."/>
            <person name="Turgeon B."/>
            <person name="Goodwin S."/>
            <person name="Spatafora J."/>
            <person name="Crous P."/>
            <person name="Grigoriev I."/>
        </authorList>
    </citation>
    <scope>NUCLEOTIDE SEQUENCE</scope>
    <source>
        <strain evidence="3">ATCC 36951</strain>
    </source>
</reference>
<dbReference type="AlphaFoldDB" id="A0A6A6CVR0"/>
<proteinExistence type="predicted"/>
<keyword evidence="4" id="KW-1185">Reference proteome</keyword>
<evidence type="ECO:0000256" key="2">
    <source>
        <dbReference type="SAM" id="Phobius"/>
    </source>
</evidence>
<keyword evidence="2" id="KW-1133">Transmembrane helix</keyword>
<gene>
    <name evidence="3" type="ORF">M409DRAFT_51340</name>
</gene>
<feature type="transmembrane region" description="Helical" evidence="2">
    <location>
        <begin position="221"/>
        <end position="240"/>
    </location>
</feature>
<evidence type="ECO:0000313" key="3">
    <source>
        <dbReference type="EMBL" id="KAF2171125.1"/>
    </source>
</evidence>
<accession>A0A6A6CVR0</accession>
<keyword evidence="2" id="KW-0812">Transmembrane</keyword>
<dbReference type="RefSeq" id="XP_033672014.1">
    <property type="nucleotide sequence ID" value="XM_033811776.1"/>
</dbReference>
<evidence type="ECO:0000313" key="4">
    <source>
        <dbReference type="Proteomes" id="UP000799537"/>
    </source>
</evidence>
<feature type="region of interest" description="Disordered" evidence="1">
    <location>
        <begin position="142"/>
        <end position="169"/>
    </location>
</feature>
<dbReference type="GeneID" id="54565048"/>
<organism evidence="3 4">
    <name type="scientific">Zasmidium cellare ATCC 36951</name>
    <dbReference type="NCBI Taxonomy" id="1080233"/>
    <lineage>
        <taxon>Eukaryota</taxon>
        <taxon>Fungi</taxon>
        <taxon>Dikarya</taxon>
        <taxon>Ascomycota</taxon>
        <taxon>Pezizomycotina</taxon>
        <taxon>Dothideomycetes</taxon>
        <taxon>Dothideomycetidae</taxon>
        <taxon>Mycosphaerellales</taxon>
        <taxon>Mycosphaerellaceae</taxon>
        <taxon>Zasmidium</taxon>
    </lineage>
</organism>
<dbReference type="Proteomes" id="UP000799537">
    <property type="component" value="Unassembled WGS sequence"/>
</dbReference>
<feature type="transmembrane region" description="Helical" evidence="2">
    <location>
        <begin position="178"/>
        <end position="201"/>
    </location>
</feature>
<name>A0A6A6CVR0_ZASCE</name>
<evidence type="ECO:0000256" key="1">
    <source>
        <dbReference type="SAM" id="MobiDB-lite"/>
    </source>
</evidence>
<keyword evidence="2" id="KW-0472">Membrane</keyword>
<sequence length="310" mass="34279">MANIYAEMAIDKMVKAAEEHDPYDKIFTFNDIPYVLLKPYNASHKAVFADRQMVPPYFCALPFFQHERDAKKEPAVAKAWKAMVLSVEREISLVVYARETPWYMVELAPIMKNWSVVPTLEYGFTIPASVVIQTPIPTLTATSKSTAPPLSTTQHPAPTSSPSRSTNPYQTASNNPGLYSLVAPFVITFHLIVQKAVLSATNYVRQHFLNLPPLQVLPLRIQYLLMLWELSVLSAAIIIINSFQQTISARNASQVVLPTWSDVEVGSYSNGSCLMVPQGCLPCAQGICESAPGVHGCGECLDVANIEVYQ</sequence>
<dbReference type="EMBL" id="ML993584">
    <property type="protein sequence ID" value="KAF2171125.1"/>
    <property type="molecule type" value="Genomic_DNA"/>
</dbReference>
<protein>
    <submittedName>
        <fullName evidence="3">Uncharacterized protein</fullName>
    </submittedName>
</protein>